<dbReference type="EMBL" id="JANPWB010000010">
    <property type="protein sequence ID" value="KAJ1141280.1"/>
    <property type="molecule type" value="Genomic_DNA"/>
</dbReference>
<gene>
    <name evidence="2" type="ORF">NDU88_007614</name>
</gene>
<proteinExistence type="predicted"/>
<feature type="region of interest" description="Disordered" evidence="1">
    <location>
        <begin position="49"/>
        <end position="73"/>
    </location>
</feature>
<evidence type="ECO:0000313" key="2">
    <source>
        <dbReference type="EMBL" id="KAJ1141280.1"/>
    </source>
</evidence>
<keyword evidence="3" id="KW-1185">Reference proteome</keyword>
<sequence length="113" mass="12289">MHPKGNQGLEIRADSAASCARAHRLRPPLSRQSLLPRARPVRSVMSRGINPCRSASFTGSGGSGGKKTPSPHRRFGTLQPTCYCDTQANGFVLEVYFITALVIEAIEFFELEG</sequence>
<dbReference type="AlphaFoldDB" id="A0AAV7QQA7"/>
<protein>
    <submittedName>
        <fullName evidence="2">Uncharacterized protein</fullName>
    </submittedName>
</protein>
<accession>A0AAV7QQA7</accession>
<reference evidence="2" key="1">
    <citation type="journal article" date="2022" name="bioRxiv">
        <title>Sequencing and chromosome-scale assembly of the giantPleurodeles waltlgenome.</title>
        <authorList>
            <person name="Brown T."/>
            <person name="Elewa A."/>
            <person name="Iarovenko S."/>
            <person name="Subramanian E."/>
            <person name="Araus A.J."/>
            <person name="Petzold A."/>
            <person name="Susuki M."/>
            <person name="Suzuki K.-i.T."/>
            <person name="Hayashi T."/>
            <person name="Toyoda A."/>
            <person name="Oliveira C."/>
            <person name="Osipova E."/>
            <person name="Leigh N.D."/>
            <person name="Simon A."/>
            <person name="Yun M.H."/>
        </authorList>
    </citation>
    <scope>NUCLEOTIDE SEQUENCE</scope>
    <source>
        <strain evidence="2">20211129_DDA</strain>
        <tissue evidence="2">Liver</tissue>
    </source>
</reference>
<comment type="caution">
    <text evidence="2">The sequence shown here is derived from an EMBL/GenBank/DDBJ whole genome shotgun (WGS) entry which is preliminary data.</text>
</comment>
<name>A0AAV7QQA7_PLEWA</name>
<evidence type="ECO:0000256" key="1">
    <source>
        <dbReference type="SAM" id="MobiDB-lite"/>
    </source>
</evidence>
<organism evidence="2 3">
    <name type="scientific">Pleurodeles waltl</name>
    <name type="common">Iberian ribbed newt</name>
    <dbReference type="NCBI Taxonomy" id="8319"/>
    <lineage>
        <taxon>Eukaryota</taxon>
        <taxon>Metazoa</taxon>
        <taxon>Chordata</taxon>
        <taxon>Craniata</taxon>
        <taxon>Vertebrata</taxon>
        <taxon>Euteleostomi</taxon>
        <taxon>Amphibia</taxon>
        <taxon>Batrachia</taxon>
        <taxon>Caudata</taxon>
        <taxon>Salamandroidea</taxon>
        <taxon>Salamandridae</taxon>
        <taxon>Pleurodelinae</taxon>
        <taxon>Pleurodeles</taxon>
    </lineage>
</organism>
<dbReference type="Proteomes" id="UP001066276">
    <property type="component" value="Chromosome 6"/>
</dbReference>
<evidence type="ECO:0000313" key="3">
    <source>
        <dbReference type="Proteomes" id="UP001066276"/>
    </source>
</evidence>